<accession>A0ABU0J1I8</accession>
<dbReference type="Proteomes" id="UP001242480">
    <property type="component" value="Unassembled WGS sequence"/>
</dbReference>
<comment type="caution">
    <text evidence="1">The sequence shown here is derived from an EMBL/GenBank/DDBJ whole genome shotgun (WGS) entry which is preliminary data.</text>
</comment>
<dbReference type="PANTHER" id="PTHR39673:SF5">
    <property type="entry name" value="TUNGSTEN-CONTAINING FORMYLMETHANOFURAN DEHYDROGENASE 2 SUBUNIT C"/>
    <property type="match status" value="1"/>
</dbReference>
<dbReference type="InterPro" id="IPR036485">
    <property type="entry name" value="Glu_synth_asu_C_sf"/>
</dbReference>
<keyword evidence="2" id="KW-1185">Reference proteome</keyword>
<sequence>MSALAFSLREAPPERLDLSPLTPGRLTGLTLPEIERLPVGTTRLGVRVGDVFTVTAGNAGDIRLLGGSARLDNVGRGLAAGRITVEGDVGQRLGFAMAGGEIVVTGAAGPFAASGARGGTVRIGGDADERAGGAVHGAMAGLDGATLIIGGRAGPRLGDRMRRGLILVRGAAGDHAGARMIAGTILAPAVGRHPGIGMRRGTILTSRHGGLLPTFVETGRHDLVFLRLLRRTLDALAPDFADLVPATVRRFAGDLATLGKGEILLPADA</sequence>
<dbReference type="GO" id="GO:0018493">
    <property type="term" value="F:formylmethanofuran dehydrogenase activity"/>
    <property type="evidence" value="ECO:0007669"/>
    <property type="project" value="UniProtKB-EC"/>
</dbReference>
<evidence type="ECO:0000313" key="2">
    <source>
        <dbReference type="Proteomes" id="UP001242480"/>
    </source>
</evidence>
<protein>
    <submittedName>
        <fullName evidence="1">Formylmethanofuran dehydrogenase subunit C</fullName>
        <ecNumber evidence="1">1.2.7.12</ecNumber>
    </submittedName>
</protein>
<dbReference type="EMBL" id="JAUSVX010000001">
    <property type="protein sequence ID" value="MDQ0467102.1"/>
    <property type="molecule type" value="Genomic_DNA"/>
</dbReference>
<dbReference type="PANTHER" id="PTHR39673">
    <property type="entry name" value="TUNGSTEN FORMYLMETHANOFURAN DEHYDROGENASE, SUBUNIT C (FWDC)"/>
    <property type="match status" value="1"/>
</dbReference>
<dbReference type="SUPFAM" id="SSF69336">
    <property type="entry name" value="Alpha subunit of glutamate synthase, C-terminal domain"/>
    <property type="match status" value="1"/>
</dbReference>
<organism evidence="1 2">
    <name type="scientific">Labrys wisconsinensis</name>
    <dbReference type="NCBI Taxonomy" id="425677"/>
    <lineage>
        <taxon>Bacteria</taxon>
        <taxon>Pseudomonadati</taxon>
        <taxon>Pseudomonadota</taxon>
        <taxon>Alphaproteobacteria</taxon>
        <taxon>Hyphomicrobiales</taxon>
        <taxon>Xanthobacteraceae</taxon>
        <taxon>Labrys</taxon>
    </lineage>
</organism>
<dbReference type="NCBIfam" id="TIGR03122">
    <property type="entry name" value="one_C_dehyd_C"/>
    <property type="match status" value="1"/>
</dbReference>
<name>A0ABU0J1I8_9HYPH</name>
<gene>
    <name evidence="1" type="ORF">QO011_000097</name>
</gene>
<evidence type="ECO:0000313" key="1">
    <source>
        <dbReference type="EMBL" id="MDQ0467102.1"/>
    </source>
</evidence>
<dbReference type="InterPro" id="IPR017550">
    <property type="entry name" value="Formylmethanofuran_DH_suC"/>
</dbReference>
<proteinExistence type="predicted"/>
<keyword evidence="1" id="KW-0560">Oxidoreductase</keyword>
<dbReference type="RefSeq" id="WP_307266327.1">
    <property type="nucleotide sequence ID" value="NZ_JAUSVX010000001.1"/>
</dbReference>
<dbReference type="Gene3D" id="2.160.20.60">
    <property type="entry name" value="Glutamate synthase, alpha subunit, C-terminal domain"/>
    <property type="match status" value="1"/>
</dbReference>
<reference evidence="1 2" key="1">
    <citation type="submission" date="2023-07" db="EMBL/GenBank/DDBJ databases">
        <title>Genomic Encyclopedia of Type Strains, Phase IV (KMG-IV): sequencing the most valuable type-strain genomes for metagenomic binning, comparative biology and taxonomic classification.</title>
        <authorList>
            <person name="Goeker M."/>
        </authorList>
    </citation>
    <scope>NUCLEOTIDE SEQUENCE [LARGE SCALE GENOMIC DNA]</scope>
    <source>
        <strain evidence="1 2">DSM 19619</strain>
    </source>
</reference>
<dbReference type="EC" id="1.2.7.12" evidence="1"/>